<gene>
    <name evidence="3" type="ORF">ET471_11590</name>
</gene>
<keyword evidence="1" id="KW-1133">Transmembrane helix</keyword>
<feature type="transmembrane region" description="Helical" evidence="1">
    <location>
        <begin position="145"/>
        <end position="162"/>
    </location>
</feature>
<accession>A0A4P6F8E9</accession>
<feature type="domain" description="DUF4328" evidence="2">
    <location>
        <begin position="103"/>
        <end position="238"/>
    </location>
</feature>
<keyword evidence="1" id="KW-0812">Transmembrane</keyword>
<evidence type="ECO:0000256" key="1">
    <source>
        <dbReference type="SAM" id="Phobius"/>
    </source>
</evidence>
<evidence type="ECO:0000313" key="4">
    <source>
        <dbReference type="Proteomes" id="UP000292118"/>
    </source>
</evidence>
<evidence type="ECO:0000313" key="3">
    <source>
        <dbReference type="EMBL" id="QAY70589.1"/>
    </source>
</evidence>
<dbReference type="Proteomes" id="UP000292118">
    <property type="component" value="Chromosome"/>
</dbReference>
<feature type="transmembrane region" description="Helical" evidence="1">
    <location>
        <begin position="56"/>
        <end position="77"/>
    </location>
</feature>
<feature type="transmembrane region" description="Helical" evidence="1">
    <location>
        <begin position="104"/>
        <end position="125"/>
    </location>
</feature>
<dbReference type="KEGG" id="xya:ET471_11590"/>
<dbReference type="RefSeq" id="WP_129188495.1">
    <property type="nucleotide sequence ID" value="NZ_CP035493.1"/>
</dbReference>
<protein>
    <submittedName>
        <fullName evidence="3">DUF4328 domain-containing protein</fullName>
    </submittedName>
</protein>
<dbReference type="AlphaFoldDB" id="A0A4P6F8E9"/>
<reference evidence="3 4" key="1">
    <citation type="submission" date="2019-01" db="EMBL/GenBank/DDBJ databases">
        <title>Genome sequencing of strain FW10M-9.</title>
        <authorList>
            <person name="Heo J."/>
            <person name="Kim S.-J."/>
            <person name="Kim J.-S."/>
            <person name="Hong S.-B."/>
            <person name="Kwon S.-W."/>
        </authorList>
    </citation>
    <scope>NUCLEOTIDE SEQUENCE [LARGE SCALE GENOMIC DNA]</scope>
    <source>
        <strain evidence="3 4">FW10M-9</strain>
    </source>
</reference>
<evidence type="ECO:0000259" key="2">
    <source>
        <dbReference type="Pfam" id="PF14219"/>
    </source>
</evidence>
<organism evidence="3 4">
    <name type="scientific">Xylanimonas protaetiae</name>
    <dbReference type="NCBI Taxonomy" id="2509457"/>
    <lineage>
        <taxon>Bacteria</taxon>
        <taxon>Bacillati</taxon>
        <taxon>Actinomycetota</taxon>
        <taxon>Actinomycetes</taxon>
        <taxon>Micrococcales</taxon>
        <taxon>Promicromonosporaceae</taxon>
        <taxon>Xylanimonas</taxon>
    </lineage>
</organism>
<dbReference type="InterPro" id="IPR025565">
    <property type="entry name" value="DUF4328"/>
</dbReference>
<feature type="transmembrane region" description="Helical" evidence="1">
    <location>
        <begin position="214"/>
        <end position="234"/>
    </location>
</feature>
<feature type="transmembrane region" description="Helical" evidence="1">
    <location>
        <begin position="174"/>
        <end position="194"/>
    </location>
</feature>
<keyword evidence="4" id="KW-1185">Reference proteome</keyword>
<sequence length="249" mass="26395">MSEPQHVPPPAPVPAPGPAVPAPMPAYGGHASPYATPAPAPWGPQGWRPPLPSAPLGLGTAVIVLAGVWTGLQLLSLATSFEAADRLAAADAAGTIAPFTTYDFVGFLTFPVQIAAYVVVCLWLQGSRTFSEVAAPMVRQPRGPAWLWLGWIVPVVSFWFPYQVVRDVAGETGARLRITLGWWWACWLAAMWLTNQSVIAGSGLGSRDPSTLPAFEALVTAALVGAFVLWVRIVRAVTAWQKGHLASIG</sequence>
<keyword evidence="1" id="KW-0472">Membrane</keyword>
<name>A0A4P6F8E9_9MICO</name>
<proteinExistence type="predicted"/>
<dbReference type="EMBL" id="CP035493">
    <property type="protein sequence ID" value="QAY70589.1"/>
    <property type="molecule type" value="Genomic_DNA"/>
</dbReference>
<dbReference type="OrthoDB" id="4174975at2"/>
<dbReference type="Pfam" id="PF14219">
    <property type="entry name" value="DUF4328"/>
    <property type="match status" value="1"/>
</dbReference>